<comment type="similarity">
    <text evidence="2">Belongs to the ASF1 family.</text>
</comment>
<dbReference type="PANTHER" id="PTHR12040:SF0">
    <property type="entry name" value="HISTONE CHAPERONE ASF1"/>
    <property type="match status" value="1"/>
</dbReference>
<keyword evidence="6" id="KW-0539">Nucleus</keyword>
<reference evidence="8 9" key="1">
    <citation type="submission" date="2024-02" db="EMBL/GenBank/DDBJ databases">
        <title>Chromosome-scale genome assembly of the rough periwinkle Littorina saxatilis.</title>
        <authorList>
            <person name="De Jode A."/>
            <person name="Faria R."/>
            <person name="Formenti G."/>
            <person name="Sims Y."/>
            <person name="Smith T.P."/>
            <person name="Tracey A."/>
            <person name="Wood J.M.D."/>
            <person name="Zagrodzka Z.B."/>
            <person name="Johannesson K."/>
            <person name="Butlin R.K."/>
            <person name="Leder E.H."/>
        </authorList>
    </citation>
    <scope>NUCLEOTIDE SEQUENCE [LARGE SCALE GENOMIC DNA]</scope>
    <source>
        <strain evidence="8">Snail1</strain>
        <tissue evidence="8">Muscle</tissue>
    </source>
</reference>
<keyword evidence="4" id="KW-0804">Transcription</keyword>
<evidence type="ECO:0000313" key="9">
    <source>
        <dbReference type="Proteomes" id="UP001374579"/>
    </source>
</evidence>
<evidence type="ECO:0000256" key="2">
    <source>
        <dbReference type="ARBA" id="ARBA00006051"/>
    </source>
</evidence>
<accession>A0AAN9B6S0</accession>
<dbReference type="GO" id="GO:0006335">
    <property type="term" value="P:DNA replication-dependent chromatin assembly"/>
    <property type="evidence" value="ECO:0007669"/>
    <property type="project" value="TreeGrafter"/>
</dbReference>
<comment type="caution">
    <text evidence="8">The sequence shown here is derived from an EMBL/GenBank/DDBJ whole genome shotgun (WGS) entry which is preliminary data.</text>
</comment>
<feature type="compositionally biased region" description="Basic and acidic residues" evidence="7">
    <location>
        <begin position="205"/>
        <end position="221"/>
    </location>
</feature>
<dbReference type="GO" id="GO:0005634">
    <property type="term" value="C:nucleus"/>
    <property type="evidence" value="ECO:0007669"/>
    <property type="project" value="UniProtKB-SubCell"/>
</dbReference>
<comment type="subcellular location">
    <subcellularLocation>
        <location evidence="1">Nucleus</location>
    </subcellularLocation>
</comment>
<feature type="compositionally biased region" description="Polar residues" evidence="7">
    <location>
        <begin position="176"/>
        <end position="201"/>
    </location>
</feature>
<keyword evidence="3" id="KW-0805">Transcription regulation</keyword>
<dbReference type="Proteomes" id="UP001374579">
    <property type="component" value="Unassembled WGS sequence"/>
</dbReference>
<organism evidence="8 9">
    <name type="scientific">Littorina saxatilis</name>
    <dbReference type="NCBI Taxonomy" id="31220"/>
    <lineage>
        <taxon>Eukaryota</taxon>
        <taxon>Metazoa</taxon>
        <taxon>Spiralia</taxon>
        <taxon>Lophotrochozoa</taxon>
        <taxon>Mollusca</taxon>
        <taxon>Gastropoda</taxon>
        <taxon>Caenogastropoda</taxon>
        <taxon>Littorinimorpha</taxon>
        <taxon>Littorinoidea</taxon>
        <taxon>Littorinidae</taxon>
        <taxon>Littorina</taxon>
    </lineage>
</organism>
<evidence type="ECO:0000256" key="3">
    <source>
        <dbReference type="ARBA" id="ARBA00023015"/>
    </source>
</evidence>
<dbReference type="GO" id="GO:0000785">
    <property type="term" value="C:chromatin"/>
    <property type="evidence" value="ECO:0007669"/>
    <property type="project" value="TreeGrafter"/>
</dbReference>
<evidence type="ECO:0000256" key="4">
    <source>
        <dbReference type="ARBA" id="ARBA00023163"/>
    </source>
</evidence>
<sequence length="221" mass="25173">MALVNIVNVTVLDNPSPFLRPFQFEITFECAEDLPQDLEWKIIYVGSAESMDCDQVLETILVGPVPGGSHMFVFEAGPPDTKRIPDADVLGVTVVLLTCSYRGQEFIRVGYFVNNEYDDPELRENIPSIPQFDKITRNILADKPRVTRFNVQWMSEQQLKEQRDRQQIQENLENVMPTGNTESLSNLMDDSNINTFPQSKSPLPPREESMDELEKLFSGKS</sequence>
<dbReference type="InterPro" id="IPR036747">
    <property type="entry name" value="ASF1-like_sf"/>
</dbReference>
<dbReference type="EMBL" id="JBAMIC010000011">
    <property type="protein sequence ID" value="KAK7099763.1"/>
    <property type="molecule type" value="Genomic_DNA"/>
</dbReference>
<proteinExistence type="inferred from homology"/>
<dbReference type="Gene3D" id="2.60.40.1490">
    <property type="entry name" value="Histone chaperone ASF1-like"/>
    <property type="match status" value="1"/>
</dbReference>
<dbReference type="FunFam" id="2.60.40.1490:FF:000001">
    <property type="entry name" value="Histone chaperone ASF1"/>
    <property type="match status" value="1"/>
</dbReference>
<feature type="region of interest" description="Disordered" evidence="7">
    <location>
        <begin position="176"/>
        <end position="221"/>
    </location>
</feature>
<dbReference type="Pfam" id="PF04729">
    <property type="entry name" value="ASF1_hist_chap"/>
    <property type="match status" value="1"/>
</dbReference>
<gene>
    <name evidence="8" type="ORF">V1264_022820</name>
</gene>
<name>A0AAN9B6S0_9CAEN</name>
<evidence type="ECO:0000256" key="6">
    <source>
        <dbReference type="ARBA" id="ARBA00023242"/>
    </source>
</evidence>
<dbReference type="GO" id="GO:0042393">
    <property type="term" value="F:histone binding"/>
    <property type="evidence" value="ECO:0007669"/>
    <property type="project" value="TreeGrafter"/>
</dbReference>
<dbReference type="PANTHER" id="PTHR12040">
    <property type="entry name" value="ANTI-SILENCING PROTEIN 1"/>
    <property type="match status" value="1"/>
</dbReference>
<dbReference type="SUPFAM" id="SSF101546">
    <property type="entry name" value="ASF1-like"/>
    <property type="match status" value="1"/>
</dbReference>
<evidence type="ECO:0000256" key="7">
    <source>
        <dbReference type="SAM" id="MobiDB-lite"/>
    </source>
</evidence>
<protein>
    <submittedName>
        <fullName evidence="8">Uncharacterized protein</fullName>
    </submittedName>
</protein>
<dbReference type="AlphaFoldDB" id="A0AAN9B6S0"/>
<evidence type="ECO:0000256" key="1">
    <source>
        <dbReference type="ARBA" id="ARBA00004123"/>
    </source>
</evidence>
<evidence type="ECO:0000313" key="8">
    <source>
        <dbReference type="EMBL" id="KAK7099763.1"/>
    </source>
</evidence>
<keyword evidence="9" id="KW-1185">Reference proteome</keyword>
<keyword evidence="5" id="KW-0143">Chaperone</keyword>
<dbReference type="InterPro" id="IPR006818">
    <property type="entry name" value="ASF1-like"/>
</dbReference>
<evidence type="ECO:0000256" key="5">
    <source>
        <dbReference type="ARBA" id="ARBA00023186"/>
    </source>
</evidence>